<evidence type="ECO:0000256" key="5">
    <source>
        <dbReference type="ARBA" id="ARBA00022833"/>
    </source>
</evidence>
<feature type="domain" description="BTB" evidence="11">
    <location>
        <begin position="33"/>
        <end position="99"/>
    </location>
</feature>
<feature type="region of interest" description="Disordered" evidence="10">
    <location>
        <begin position="454"/>
        <end position="537"/>
    </location>
</feature>
<keyword evidence="8" id="KW-0804">Transcription</keyword>
<evidence type="ECO:0000256" key="2">
    <source>
        <dbReference type="ARBA" id="ARBA00022723"/>
    </source>
</evidence>
<dbReference type="GO" id="GO:0000981">
    <property type="term" value="F:DNA-binding transcription factor activity, RNA polymerase II-specific"/>
    <property type="evidence" value="ECO:0007669"/>
    <property type="project" value="TreeGrafter"/>
</dbReference>
<comment type="subcellular location">
    <subcellularLocation>
        <location evidence="1">Nucleus</location>
    </subcellularLocation>
</comment>
<keyword evidence="9" id="KW-0539">Nucleus</keyword>
<feature type="region of interest" description="Disordered" evidence="10">
    <location>
        <begin position="287"/>
        <end position="318"/>
    </location>
</feature>
<keyword evidence="2" id="KW-0479">Metal-binding</keyword>
<dbReference type="SMART" id="SM00225">
    <property type="entry name" value="BTB"/>
    <property type="match status" value="1"/>
</dbReference>
<feature type="region of interest" description="Disordered" evidence="10">
    <location>
        <begin position="341"/>
        <end position="442"/>
    </location>
</feature>
<dbReference type="InterPro" id="IPR011333">
    <property type="entry name" value="SKP1/BTB/POZ_sf"/>
</dbReference>
<dbReference type="Pfam" id="PF00651">
    <property type="entry name" value="BTB"/>
    <property type="match status" value="1"/>
</dbReference>
<evidence type="ECO:0000256" key="9">
    <source>
        <dbReference type="ARBA" id="ARBA00023242"/>
    </source>
</evidence>
<keyword evidence="5" id="KW-0862">Zinc</keyword>
<feature type="compositionally biased region" description="Polar residues" evidence="10">
    <location>
        <begin position="373"/>
        <end position="383"/>
    </location>
</feature>
<reference evidence="12" key="1">
    <citation type="submission" date="2022-08" db="UniProtKB">
        <authorList>
            <consortium name="EnsemblMetazoa"/>
        </authorList>
    </citation>
    <scope>IDENTIFICATION</scope>
    <source>
        <strain evidence="12">05x7-T-G4-1.051#20</strain>
    </source>
</reference>
<name>A0A8W8N455_MAGGI</name>
<dbReference type="PROSITE" id="PS50097">
    <property type="entry name" value="BTB"/>
    <property type="match status" value="1"/>
</dbReference>
<feature type="compositionally biased region" description="Low complexity" evidence="10">
    <location>
        <begin position="292"/>
        <end position="305"/>
    </location>
</feature>
<dbReference type="InterPro" id="IPR000210">
    <property type="entry name" value="BTB/POZ_dom"/>
</dbReference>
<sequence>MLSNCYQKFYTNQIHSSSLLCQLSTMWKSQVLCDAMIRSGSTIIKAHRVILVAACPMLQSMEKSSVGSHLEVRLASDITADSINTFLQYLYEGFMMLTEENCREVEKIARLLQVDSVIKCCADFSKCISLKTGTGNFNNEQYRYTFHDMIEFRHVRSSDLQKTVQDKMKRPATDFLRAGSPSAKRPKHFRMGSPSDISVIADRLSMAQSYAHQEKVNHSSALTPSQRQNSNSQKQPVYPVEIVEDSIELVQTELNPETNTVNVDEAVSVGITSHIDNSSDLQVIDISKDKSSQNSASSSSSAVLSHHPPDSITVNPLENFANSDSSISSLRESPFASALTSHRTLSSASSRHHDDIPTIRRSKGPDRPPEPLSLQTVQQMTRASNSLASSSSPTQSNSDSQCSRPSMVPSERANRTSRAGASSTYQTPDSKKEKSSQQGDPDLSIVKKEAEEDAANPGLDMYVDSLNEPNDTGQRDSEVDDTEGEVTGDWSKEDLSMEGTPGTEQTMWVDPSFKGHGVTHSKHRPDHPSNIRFPPRQIPASYRSQENASNTTTTMVDHSLGQMFISTEFMKGDEEMGDQHQLAGKQSQLVEMENQLTADDFVKMKMQSEVPFMDESRIHVSESLQGKQKYCLVCKHLGRRTNDGTLAVRTRAKCSVCDIPLCKGPPRNCFRDFHEICRLCKYPNLQWTLL</sequence>
<dbReference type="InterPro" id="IPR050457">
    <property type="entry name" value="ZnFinger_BTB_dom_contain"/>
</dbReference>
<evidence type="ECO:0000256" key="3">
    <source>
        <dbReference type="ARBA" id="ARBA00022737"/>
    </source>
</evidence>
<evidence type="ECO:0000256" key="6">
    <source>
        <dbReference type="ARBA" id="ARBA00023015"/>
    </source>
</evidence>
<dbReference type="Gene3D" id="3.30.710.10">
    <property type="entry name" value="Potassium Channel Kv1.1, Chain A"/>
    <property type="match status" value="1"/>
</dbReference>
<evidence type="ECO:0000313" key="13">
    <source>
        <dbReference type="Proteomes" id="UP000005408"/>
    </source>
</evidence>
<keyword evidence="7" id="KW-0238">DNA-binding</keyword>
<evidence type="ECO:0000256" key="7">
    <source>
        <dbReference type="ARBA" id="ARBA00023125"/>
    </source>
</evidence>
<dbReference type="PANTHER" id="PTHR46105:SF5">
    <property type="entry name" value="ZINC FINGER AND BTB DOMAIN-CONTAINING PROTEIN 44 ISOFORM X1"/>
    <property type="match status" value="1"/>
</dbReference>
<dbReference type="EnsemblMetazoa" id="G4263.2">
    <property type="protein sequence ID" value="G4263.2:cds"/>
    <property type="gene ID" value="G4263"/>
</dbReference>
<protein>
    <recommendedName>
        <fullName evidence="11">BTB domain-containing protein</fullName>
    </recommendedName>
</protein>
<evidence type="ECO:0000256" key="10">
    <source>
        <dbReference type="SAM" id="MobiDB-lite"/>
    </source>
</evidence>
<dbReference type="AlphaFoldDB" id="A0A8W8N455"/>
<evidence type="ECO:0000256" key="4">
    <source>
        <dbReference type="ARBA" id="ARBA00022771"/>
    </source>
</evidence>
<keyword evidence="13" id="KW-1185">Reference proteome</keyword>
<proteinExistence type="predicted"/>
<feature type="compositionally biased region" description="Polar residues" evidence="10">
    <location>
        <begin position="218"/>
        <end position="235"/>
    </location>
</feature>
<feature type="compositionally biased region" description="Low complexity" evidence="10">
    <location>
        <begin position="384"/>
        <end position="403"/>
    </location>
</feature>
<feature type="compositionally biased region" description="Polar residues" evidence="10">
    <location>
        <begin position="416"/>
        <end position="428"/>
    </location>
</feature>
<dbReference type="Proteomes" id="UP000005408">
    <property type="component" value="Unassembled WGS sequence"/>
</dbReference>
<dbReference type="PANTHER" id="PTHR46105">
    <property type="entry name" value="AGAP004733-PA"/>
    <property type="match status" value="1"/>
</dbReference>
<evidence type="ECO:0000313" key="12">
    <source>
        <dbReference type="EnsemblMetazoa" id="G4263.2:cds"/>
    </source>
</evidence>
<feature type="compositionally biased region" description="Basic and acidic residues" evidence="10">
    <location>
        <begin position="351"/>
        <end position="369"/>
    </location>
</feature>
<dbReference type="GO" id="GO:0000978">
    <property type="term" value="F:RNA polymerase II cis-regulatory region sequence-specific DNA binding"/>
    <property type="evidence" value="ECO:0007669"/>
    <property type="project" value="TreeGrafter"/>
</dbReference>
<dbReference type="Pfam" id="PF13842">
    <property type="entry name" value="zf-Tnp_2"/>
    <property type="match status" value="1"/>
</dbReference>
<evidence type="ECO:0000259" key="11">
    <source>
        <dbReference type="PROSITE" id="PS50097"/>
    </source>
</evidence>
<dbReference type="GO" id="GO:0005634">
    <property type="term" value="C:nucleus"/>
    <property type="evidence" value="ECO:0007669"/>
    <property type="project" value="UniProtKB-SubCell"/>
</dbReference>
<keyword evidence="4" id="KW-0863">Zinc-finger</keyword>
<keyword evidence="6" id="KW-0805">Transcription regulation</keyword>
<dbReference type="SUPFAM" id="SSF54695">
    <property type="entry name" value="POZ domain"/>
    <property type="match status" value="1"/>
</dbReference>
<dbReference type="InterPro" id="IPR032718">
    <property type="entry name" value="PGBD4_Znf_C"/>
</dbReference>
<evidence type="ECO:0000256" key="8">
    <source>
        <dbReference type="ARBA" id="ARBA00023163"/>
    </source>
</evidence>
<feature type="region of interest" description="Disordered" evidence="10">
    <location>
        <begin position="211"/>
        <end position="237"/>
    </location>
</feature>
<evidence type="ECO:0000256" key="1">
    <source>
        <dbReference type="ARBA" id="ARBA00004123"/>
    </source>
</evidence>
<keyword evidence="3" id="KW-0677">Repeat</keyword>
<accession>A0A8W8N455</accession>
<dbReference type="GO" id="GO:0008270">
    <property type="term" value="F:zinc ion binding"/>
    <property type="evidence" value="ECO:0007669"/>
    <property type="project" value="UniProtKB-KW"/>
</dbReference>
<organism evidence="12 13">
    <name type="scientific">Magallana gigas</name>
    <name type="common">Pacific oyster</name>
    <name type="synonym">Crassostrea gigas</name>
    <dbReference type="NCBI Taxonomy" id="29159"/>
    <lineage>
        <taxon>Eukaryota</taxon>
        <taxon>Metazoa</taxon>
        <taxon>Spiralia</taxon>
        <taxon>Lophotrochozoa</taxon>
        <taxon>Mollusca</taxon>
        <taxon>Bivalvia</taxon>
        <taxon>Autobranchia</taxon>
        <taxon>Pteriomorphia</taxon>
        <taxon>Ostreida</taxon>
        <taxon>Ostreoidea</taxon>
        <taxon>Ostreidae</taxon>
        <taxon>Magallana</taxon>
    </lineage>
</organism>